<evidence type="ECO:0000313" key="3">
    <source>
        <dbReference type="EMBL" id="KAJ7104521.1"/>
    </source>
</evidence>
<dbReference type="CDD" id="cd06558">
    <property type="entry name" value="crotonase-like"/>
    <property type="match status" value="1"/>
</dbReference>
<dbReference type="InterPro" id="IPR001753">
    <property type="entry name" value="Enoyl-CoA_hydra/iso"/>
</dbReference>
<protein>
    <submittedName>
        <fullName evidence="3">Enoyl-CoA hydratase/carnithine racemase</fullName>
    </submittedName>
</protein>
<dbReference type="PROSITE" id="PS00166">
    <property type="entry name" value="ENOYL_COA_HYDRATASE"/>
    <property type="match status" value="1"/>
</dbReference>
<dbReference type="PANTHER" id="PTHR11941:SF158">
    <property type="entry name" value="ENOYL-COA HYDRATASE (AFU_ORTHOLOGUE AFUA_2G10650)"/>
    <property type="match status" value="1"/>
</dbReference>
<dbReference type="GO" id="GO:0006635">
    <property type="term" value="P:fatty acid beta-oxidation"/>
    <property type="evidence" value="ECO:0007669"/>
    <property type="project" value="TreeGrafter"/>
</dbReference>
<gene>
    <name evidence="3" type="ORF">B0H15DRAFT_810424</name>
</gene>
<keyword evidence="4" id="KW-1185">Reference proteome</keyword>
<dbReference type="AlphaFoldDB" id="A0AAD6UR44"/>
<dbReference type="EMBL" id="JARJCN010000001">
    <property type="protein sequence ID" value="KAJ7104521.1"/>
    <property type="molecule type" value="Genomic_DNA"/>
</dbReference>
<dbReference type="PANTHER" id="PTHR11941">
    <property type="entry name" value="ENOYL-COA HYDRATASE-RELATED"/>
    <property type="match status" value="1"/>
</dbReference>
<dbReference type="Proteomes" id="UP001222325">
    <property type="component" value="Unassembled WGS sequence"/>
</dbReference>
<dbReference type="SUPFAM" id="SSF52096">
    <property type="entry name" value="ClpP/crotonase"/>
    <property type="match status" value="1"/>
</dbReference>
<sequence length="285" mass="30538">MPVSTNTPAPAVSEEVLISFPQPHVLLLTLNRPKSLNALTPQMADDMRRVLNWFEDEPAMWCVVVTGAGRAFCAGADLKAWDRDAQSGRPTEGDAILSNIHGFASISRRESKKPIIAAVNGGSYGGGTEMIMNCDLVVASKDATFALPEVKRGVIAIQGGIPRLVRIAGHQLASEMLLLGKAISADDARNRFGFVNAVVPAADVLPTALAFASQIVANSPDAVQSTKKGLLLTQRHSNEETVAVHVRSPETEATYMGENIKEGLRAFSEKRMPVWQNAGTRAAKL</sequence>
<reference evidence="3" key="1">
    <citation type="submission" date="2023-03" db="EMBL/GenBank/DDBJ databases">
        <title>Massive genome expansion in bonnet fungi (Mycena s.s.) driven by repeated elements and novel gene families across ecological guilds.</title>
        <authorList>
            <consortium name="Lawrence Berkeley National Laboratory"/>
            <person name="Harder C.B."/>
            <person name="Miyauchi S."/>
            <person name="Viragh M."/>
            <person name="Kuo A."/>
            <person name="Thoen E."/>
            <person name="Andreopoulos B."/>
            <person name="Lu D."/>
            <person name="Skrede I."/>
            <person name="Drula E."/>
            <person name="Henrissat B."/>
            <person name="Morin E."/>
            <person name="Kohler A."/>
            <person name="Barry K."/>
            <person name="LaButti K."/>
            <person name="Morin E."/>
            <person name="Salamov A."/>
            <person name="Lipzen A."/>
            <person name="Mereny Z."/>
            <person name="Hegedus B."/>
            <person name="Baldrian P."/>
            <person name="Stursova M."/>
            <person name="Weitz H."/>
            <person name="Taylor A."/>
            <person name="Grigoriev I.V."/>
            <person name="Nagy L.G."/>
            <person name="Martin F."/>
            <person name="Kauserud H."/>
        </authorList>
    </citation>
    <scope>NUCLEOTIDE SEQUENCE</scope>
    <source>
        <strain evidence="3">CBHHK173m</strain>
    </source>
</reference>
<dbReference type="GO" id="GO:0003824">
    <property type="term" value="F:catalytic activity"/>
    <property type="evidence" value="ECO:0007669"/>
    <property type="project" value="InterPro"/>
</dbReference>
<comment type="similarity">
    <text evidence="1 2">Belongs to the enoyl-CoA hydratase/isomerase family.</text>
</comment>
<organism evidence="3 4">
    <name type="scientific">Mycena belliarum</name>
    <dbReference type="NCBI Taxonomy" id="1033014"/>
    <lineage>
        <taxon>Eukaryota</taxon>
        <taxon>Fungi</taxon>
        <taxon>Dikarya</taxon>
        <taxon>Basidiomycota</taxon>
        <taxon>Agaricomycotina</taxon>
        <taxon>Agaricomycetes</taxon>
        <taxon>Agaricomycetidae</taxon>
        <taxon>Agaricales</taxon>
        <taxon>Marasmiineae</taxon>
        <taxon>Mycenaceae</taxon>
        <taxon>Mycena</taxon>
    </lineage>
</organism>
<evidence type="ECO:0000256" key="1">
    <source>
        <dbReference type="ARBA" id="ARBA00005254"/>
    </source>
</evidence>
<dbReference type="InterPro" id="IPR018376">
    <property type="entry name" value="Enoyl-CoA_hyd/isom_CS"/>
</dbReference>
<evidence type="ECO:0000256" key="2">
    <source>
        <dbReference type="RuleBase" id="RU003707"/>
    </source>
</evidence>
<accession>A0AAD6UR44</accession>
<dbReference type="InterPro" id="IPR029045">
    <property type="entry name" value="ClpP/crotonase-like_dom_sf"/>
</dbReference>
<evidence type="ECO:0000313" key="4">
    <source>
        <dbReference type="Proteomes" id="UP001222325"/>
    </source>
</evidence>
<dbReference type="Pfam" id="PF00378">
    <property type="entry name" value="ECH_1"/>
    <property type="match status" value="1"/>
</dbReference>
<dbReference type="GO" id="GO:0005739">
    <property type="term" value="C:mitochondrion"/>
    <property type="evidence" value="ECO:0007669"/>
    <property type="project" value="TreeGrafter"/>
</dbReference>
<proteinExistence type="inferred from homology"/>
<dbReference type="Gene3D" id="3.90.226.10">
    <property type="entry name" value="2-enoyl-CoA Hydratase, Chain A, domain 1"/>
    <property type="match status" value="1"/>
</dbReference>
<name>A0AAD6UR44_9AGAR</name>
<comment type="caution">
    <text evidence="3">The sequence shown here is derived from an EMBL/GenBank/DDBJ whole genome shotgun (WGS) entry which is preliminary data.</text>
</comment>